<comment type="cofactor">
    <cofactor evidence="7">
        <name>Zn(2+)</name>
        <dbReference type="ChEBI" id="CHEBI:29105"/>
    </cofactor>
    <text evidence="7">Binds 1 zinc ion per subunit.</text>
</comment>
<organism evidence="8 9">
    <name type="scientific">Marinobacterium aestuarii</name>
    <dbReference type="NCBI Taxonomy" id="1821621"/>
    <lineage>
        <taxon>Bacteria</taxon>
        <taxon>Pseudomonadati</taxon>
        <taxon>Pseudomonadota</taxon>
        <taxon>Gammaproteobacteria</taxon>
        <taxon>Oceanospirillales</taxon>
        <taxon>Oceanospirillaceae</taxon>
        <taxon>Marinobacterium</taxon>
    </lineage>
</organism>
<dbReference type="InterPro" id="IPR043135">
    <property type="entry name" value="Fur_C"/>
</dbReference>
<dbReference type="GO" id="GO:1900376">
    <property type="term" value="P:regulation of secondary metabolite biosynthetic process"/>
    <property type="evidence" value="ECO:0007669"/>
    <property type="project" value="TreeGrafter"/>
</dbReference>
<evidence type="ECO:0000256" key="4">
    <source>
        <dbReference type="ARBA" id="ARBA00023015"/>
    </source>
</evidence>
<reference evidence="8 9" key="2">
    <citation type="journal article" date="2018" name="Int. J. Syst. Evol. Microbiol.">
        <title>Marinobacterium aestuarii sp. nov., a benzene-degrading marine bacterium isolated from estuary sediment.</title>
        <authorList>
            <person name="Bae S.S."/>
            <person name="Jung J."/>
            <person name="Chung D."/>
            <person name="Baek K."/>
        </authorList>
    </citation>
    <scope>NUCLEOTIDE SEQUENCE [LARGE SCALE GENOMIC DNA]</scope>
    <source>
        <strain evidence="8 9">ST58-10</strain>
    </source>
</reference>
<evidence type="ECO:0000256" key="1">
    <source>
        <dbReference type="ARBA" id="ARBA00007957"/>
    </source>
</evidence>
<keyword evidence="5" id="KW-0238">DNA-binding</keyword>
<keyword evidence="6" id="KW-0804">Transcription</keyword>
<accession>A0A1A9ES78</accession>
<evidence type="ECO:0000256" key="7">
    <source>
        <dbReference type="PIRSR" id="PIRSR602481-1"/>
    </source>
</evidence>
<dbReference type="PANTHER" id="PTHR33202">
    <property type="entry name" value="ZINC UPTAKE REGULATION PROTEIN"/>
    <property type="match status" value="1"/>
</dbReference>
<dbReference type="Pfam" id="PF01475">
    <property type="entry name" value="FUR"/>
    <property type="match status" value="1"/>
</dbReference>
<dbReference type="GO" id="GO:0000976">
    <property type="term" value="F:transcription cis-regulatory region binding"/>
    <property type="evidence" value="ECO:0007669"/>
    <property type="project" value="TreeGrafter"/>
</dbReference>
<dbReference type="GO" id="GO:0045892">
    <property type="term" value="P:negative regulation of DNA-templated transcription"/>
    <property type="evidence" value="ECO:0007669"/>
    <property type="project" value="TreeGrafter"/>
</dbReference>
<comment type="similarity">
    <text evidence="1">Belongs to the Fur family.</text>
</comment>
<dbReference type="InterPro" id="IPR036388">
    <property type="entry name" value="WH-like_DNA-bd_sf"/>
</dbReference>
<dbReference type="KEGG" id="mars:A8C75_00225"/>
<dbReference type="InterPro" id="IPR036390">
    <property type="entry name" value="WH_DNA-bd_sf"/>
</dbReference>
<protein>
    <submittedName>
        <fullName evidence="8">Fur family transcriptional regulator</fullName>
    </submittedName>
</protein>
<dbReference type="SUPFAM" id="SSF46785">
    <property type="entry name" value="Winged helix' DNA-binding domain"/>
    <property type="match status" value="1"/>
</dbReference>
<keyword evidence="7" id="KW-0479">Metal-binding</keyword>
<proteinExistence type="inferred from homology"/>
<dbReference type="Gene3D" id="1.10.10.10">
    <property type="entry name" value="Winged helix-like DNA-binding domain superfamily/Winged helix DNA-binding domain"/>
    <property type="match status" value="1"/>
</dbReference>
<evidence type="ECO:0000256" key="3">
    <source>
        <dbReference type="ARBA" id="ARBA00022833"/>
    </source>
</evidence>
<feature type="binding site" evidence="7">
    <location>
        <position position="154"/>
    </location>
    <ligand>
        <name>Zn(2+)</name>
        <dbReference type="ChEBI" id="CHEBI:29105"/>
    </ligand>
</feature>
<evidence type="ECO:0000256" key="6">
    <source>
        <dbReference type="ARBA" id="ARBA00023163"/>
    </source>
</evidence>
<dbReference type="InterPro" id="IPR002481">
    <property type="entry name" value="FUR"/>
</dbReference>
<evidence type="ECO:0000313" key="8">
    <source>
        <dbReference type="EMBL" id="ANG61034.1"/>
    </source>
</evidence>
<dbReference type="OrthoDB" id="9801127at2"/>
<keyword evidence="2" id="KW-0678">Repressor</keyword>
<reference evidence="9" key="1">
    <citation type="submission" date="2016-05" db="EMBL/GenBank/DDBJ databases">
        <authorList>
            <person name="Baek K."/>
            <person name="Yang S.-J."/>
        </authorList>
    </citation>
    <scope>NUCLEOTIDE SEQUENCE [LARGE SCALE GENOMIC DNA]</scope>
    <source>
        <strain evidence="9">ST58-10</strain>
    </source>
</reference>
<evidence type="ECO:0000256" key="5">
    <source>
        <dbReference type="ARBA" id="ARBA00023125"/>
    </source>
</evidence>
<dbReference type="GO" id="GO:0005829">
    <property type="term" value="C:cytosol"/>
    <property type="evidence" value="ECO:0007669"/>
    <property type="project" value="TreeGrafter"/>
</dbReference>
<name>A0A1A9ES78_9GAMM</name>
<dbReference type="GO" id="GO:0003700">
    <property type="term" value="F:DNA-binding transcription factor activity"/>
    <property type="evidence" value="ECO:0007669"/>
    <property type="project" value="InterPro"/>
</dbReference>
<keyword evidence="9" id="KW-1185">Reference proteome</keyword>
<sequence length="170" mass="18756">MSKQPLSFQPGHNHDRCIHEALHKARTLCGERKQRLTPIRELVLQLIWQSHKPLGAYELLPALADAGFNSAPPTVYRALDFLQTQGLVHRIASLNAFIGCPHPGPAHQGCFLICRNCSCTVELESAPVQNAIHNSAAHLGFVIEQETVEVVGLCPNCQHSDANSRQREAE</sequence>
<keyword evidence="3 7" id="KW-0862">Zinc</keyword>
<dbReference type="AlphaFoldDB" id="A0A1A9ES78"/>
<evidence type="ECO:0000313" key="9">
    <source>
        <dbReference type="Proteomes" id="UP000078070"/>
    </source>
</evidence>
<feature type="binding site" evidence="7">
    <location>
        <position position="117"/>
    </location>
    <ligand>
        <name>Zn(2+)</name>
        <dbReference type="ChEBI" id="CHEBI:29105"/>
    </ligand>
</feature>
<dbReference type="Proteomes" id="UP000078070">
    <property type="component" value="Chromosome"/>
</dbReference>
<evidence type="ECO:0000256" key="2">
    <source>
        <dbReference type="ARBA" id="ARBA00022491"/>
    </source>
</evidence>
<gene>
    <name evidence="8" type="ORF">A8C75_00225</name>
</gene>
<dbReference type="STRING" id="1821621.A8C75_00225"/>
<dbReference type="RefSeq" id="WP_067376435.1">
    <property type="nucleotide sequence ID" value="NZ_CP015839.1"/>
</dbReference>
<keyword evidence="4" id="KW-0805">Transcription regulation</keyword>
<dbReference type="Gene3D" id="3.30.1490.190">
    <property type="match status" value="1"/>
</dbReference>
<dbReference type="EMBL" id="CP015839">
    <property type="protein sequence ID" value="ANG61034.1"/>
    <property type="molecule type" value="Genomic_DNA"/>
</dbReference>
<feature type="binding site" evidence="7">
    <location>
        <position position="114"/>
    </location>
    <ligand>
        <name>Zn(2+)</name>
        <dbReference type="ChEBI" id="CHEBI:29105"/>
    </ligand>
</feature>
<dbReference type="GO" id="GO:0008270">
    <property type="term" value="F:zinc ion binding"/>
    <property type="evidence" value="ECO:0007669"/>
    <property type="project" value="TreeGrafter"/>
</dbReference>
<dbReference type="PANTHER" id="PTHR33202:SF6">
    <property type="entry name" value="ZINC UPTAKE REGULATION PROTEIN"/>
    <property type="match status" value="1"/>
</dbReference>
<feature type="binding site" evidence="7">
    <location>
        <position position="157"/>
    </location>
    <ligand>
        <name>Zn(2+)</name>
        <dbReference type="ChEBI" id="CHEBI:29105"/>
    </ligand>
</feature>